<keyword evidence="2" id="KW-0677">Repeat</keyword>
<sequence>MSTTVPNRSGSRILSVHQRLATSGARSAHVFRVGDRLHLVVPQLAEDVPGQAADMQGGNADIDALLYRWEEGRFAEHDRLPSPSAEDALSFHSGGTTYLAFANLRTGKGPYETDVDSLIYREEDGKWILDETLPTFGAKQWNHFSIDDREFLALAQGLMIPGLTLAHRGHGRSVIFERVEGRWREFQVLGGRMGYNWACFRVGGHHFLAYADQLSPSVVYRWDGDSFIPYQTFGERFGRSFLHFSHDGEEWLAFACITGESTLHRWNGELFEPHQSLGGAGGREFELFRRGEDLYLVRVCFVQGMPPAPKTDLMSQLYRWENSKFEVLEEFPTFGGTDASYFEADGRSFLVVANSLTPDVRFRQDSIVYELALDNA</sequence>
<organism evidence="3 4">
    <name type="scientific">Nocardia macrotermitis</name>
    <dbReference type="NCBI Taxonomy" id="2585198"/>
    <lineage>
        <taxon>Bacteria</taxon>
        <taxon>Bacillati</taxon>
        <taxon>Actinomycetota</taxon>
        <taxon>Actinomycetes</taxon>
        <taxon>Mycobacteriales</taxon>
        <taxon>Nocardiaceae</taxon>
        <taxon>Nocardia</taxon>
    </lineage>
</organism>
<dbReference type="RefSeq" id="WP_194289978.1">
    <property type="nucleotide sequence ID" value="NZ_WEGK01000010.1"/>
</dbReference>
<dbReference type="PANTHER" id="PTHR15261:SF4">
    <property type="entry name" value="THROMBOSPONDIN-TYPE LAMININ G DOMAIN AND EAR REPEAT-CONTAINING PROTEIN"/>
    <property type="match status" value="1"/>
</dbReference>
<accession>A0A7K0D7K8</accession>
<dbReference type="InterPro" id="IPR005492">
    <property type="entry name" value="EPTP"/>
</dbReference>
<gene>
    <name evidence="3" type="ORF">NRB20_48110</name>
</gene>
<evidence type="ECO:0000313" key="4">
    <source>
        <dbReference type="Proteomes" id="UP000438448"/>
    </source>
</evidence>
<protein>
    <recommendedName>
        <fullName evidence="5">EPTP domain-containing protein</fullName>
    </recommendedName>
</protein>
<dbReference type="EMBL" id="WEGK01000010">
    <property type="protein sequence ID" value="MQY21698.1"/>
    <property type="molecule type" value="Genomic_DNA"/>
</dbReference>
<keyword evidence="1" id="KW-0732">Signal</keyword>
<dbReference type="AlphaFoldDB" id="A0A7K0D7K8"/>
<evidence type="ECO:0000256" key="1">
    <source>
        <dbReference type="ARBA" id="ARBA00022729"/>
    </source>
</evidence>
<dbReference type="PROSITE" id="PS50912">
    <property type="entry name" value="EAR"/>
    <property type="match status" value="3"/>
</dbReference>
<dbReference type="SUPFAM" id="SSF82171">
    <property type="entry name" value="DPP6 N-terminal domain-like"/>
    <property type="match status" value="1"/>
</dbReference>
<reference evidence="3 4" key="1">
    <citation type="submission" date="2019-10" db="EMBL/GenBank/DDBJ databases">
        <title>Nocardia macrotermitis sp. nov. and Nocardia aurantia sp. nov., isolated from the gut of fungus growing-termite Macrotermes natalensis.</title>
        <authorList>
            <person name="Benndorf R."/>
            <person name="Schwitalla J."/>
            <person name="Martin K."/>
            <person name="De Beer W."/>
            <person name="Kaster A.-K."/>
            <person name="Vollmers J."/>
            <person name="Poulsen M."/>
            <person name="Beemelmanns C."/>
        </authorList>
    </citation>
    <scope>NUCLEOTIDE SEQUENCE [LARGE SCALE GENOMIC DNA]</scope>
    <source>
        <strain evidence="3 4">RB20</strain>
    </source>
</reference>
<dbReference type="InterPro" id="IPR009039">
    <property type="entry name" value="EAR"/>
</dbReference>
<dbReference type="Pfam" id="PF03736">
    <property type="entry name" value="EPTP"/>
    <property type="match status" value="3"/>
</dbReference>
<dbReference type="GO" id="GO:0007165">
    <property type="term" value="P:signal transduction"/>
    <property type="evidence" value="ECO:0007669"/>
    <property type="project" value="TreeGrafter"/>
</dbReference>
<dbReference type="Proteomes" id="UP000438448">
    <property type="component" value="Unassembled WGS sequence"/>
</dbReference>
<comment type="caution">
    <text evidence="3">The sequence shown here is derived from an EMBL/GenBank/DDBJ whole genome shotgun (WGS) entry which is preliminary data.</text>
</comment>
<evidence type="ECO:0000256" key="2">
    <source>
        <dbReference type="ARBA" id="ARBA00022737"/>
    </source>
</evidence>
<evidence type="ECO:0008006" key="5">
    <source>
        <dbReference type="Google" id="ProtNLM"/>
    </source>
</evidence>
<name>A0A7K0D7K8_9NOCA</name>
<evidence type="ECO:0000313" key="3">
    <source>
        <dbReference type="EMBL" id="MQY21698.1"/>
    </source>
</evidence>
<dbReference type="PANTHER" id="PTHR15261">
    <property type="entry name" value="THROMBOSPONDIN-TYPE LAMININ G DOMAIN AND EAR REPEAT-CONTAINING"/>
    <property type="match status" value="1"/>
</dbReference>
<keyword evidence="4" id="KW-1185">Reference proteome</keyword>
<proteinExistence type="predicted"/>